<dbReference type="GO" id="GO:0008137">
    <property type="term" value="F:NADH dehydrogenase (ubiquinone) activity"/>
    <property type="evidence" value="ECO:0007669"/>
    <property type="project" value="UniProtKB-EC"/>
</dbReference>
<evidence type="ECO:0000256" key="8">
    <source>
        <dbReference type="ARBA" id="ARBA00023136"/>
    </source>
</evidence>
<evidence type="ECO:0000256" key="4">
    <source>
        <dbReference type="ARBA" id="ARBA00022692"/>
    </source>
</evidence>
<dbReference type="Gene3D" id="1.10.287.3510">
    <property type="match status" value="1"/>
</dbReference>
<feature type="transmembrane region" description="Helical" evidence="11">
    <location>
        <begin position="5"/>
        <end position="22"/>
    </location>
</feature>
<evidence type="ECO:0000256" key="1">
    <source>
        <dbReference type="ARBA" id="ARBA00004141"/>
    </source>
</evidence>
<feature type="transmembrane region" description="Helical" evidence="11">
    <location>
        <begin position="28"/>
        <end position="49"/>
    </location>
</feature>
<sequence>MLIFYFYLCIFMYMVGLFVFSFKSMYLLMMLLSIEFIFLSLFFFLFLNFNLMGIDYYFGMLFIVMGVCEGSMGLAVLVSLIHSFGNDYFNSFNILW</sequence>
<evidence type="ECO:0000256" key="5">
    <source>
        <dbReference type="ARBA" id="ARBA00022967"/>
    </source>
</evidence>
<dbReference type="EMBL" id="MG193527">
    <property type="protein sequence ID" value="AXS66528.1"/>
    <property type="molecule type" value="Genomic_DNA"/>
</dbReference>
<evidence type="ECO:0000256" key="10">
    <source>
        <dbReference type="ARBA" id="ARBA00049551"/>
    </source>
</evidence>
<evidence type="ECO:0000313" key="12">
    <source>
        <dbReference type="EMBL" id="AXS66528.1"/>
    </source>
</evidence>
<gene>
    <name evidence="12" type="primary">nad4l</name>
</gene>
<dbReference type="InterPro" id="IPR039428">
    <property type="entry name" value="NUOK/Mnh_C1-like"/>
</dbReference>
<dbReference type="AlphaFoldDB" id="A0A346RKD1"/>
<dbReference type="GO" id="GO:0016020">
    <property type="term" value="C:membrane"/>
    <property type="evidence" value="ECO:0007669"/>
    <property type="project" value="UniProtKB-SubCell"/>
</dbReference>
<keyword evidence="8 11" id="KW-0472">Membrane</keyword>
<evidence type="ECO:0000256" key="6">
    <source>
        <dbReference type="ARBA" id="ARBA00022989"/>
    </source>
</evidence>
<comment type="catalytic activity">
    <reaction evidence="10">
        <text>a ubiquinone + NADH + 5 H(+)(in) = a ubiquinol + NAD(+) + 4 H(+)(out)</text>
        <dbReference type="Rhea" id="RHEA:29091"/>
        <dbReference type="Rhea" id="RHEA-COMP:9565"/>
        <dbReference type="Rhea" id="RHEA-COMP:9566"/>
        <dbReference type="ChEBI" id="CHEBI:15378"/>
        <dbReference type="ChEBI" id="CHEBI:16389"/>
        <dbReference type="ChEBI" id="CHEBI:17976"/>
        <dbReference type="ChEBI" id="CHEBI:57540"/>
        <dbReference type="ChEBI" id="CHEBI:57945"/>
        <dbReference type="EC" id="7.1.1.2"/>
    </reaction>
</comment>
<evidence type="ECO:0000256" key="7">
    <source>
        <dbReference type="ARBA" id="ARBA00023027"/>
    </source>
</evidence>
<comment type="subcellular location">
    <subcellularLocation>
        <location evidence="1">Membrane</location>
        <topology evidence="1">Multi-pass membrane protein</topology>
    </subcellularLocation>
</comment>
<feature type="transmembrane region" description="Helical" evidence="11">
    <location>
        <begin position="56"/>
        <end position="81"/>
    </location>
</feature>
<geneLocation type="mitochondrion" evidence="12"/>
<protein>
    <recommendedName>
        <fullName evidence="3">NADH-ubiquinone oxidoreductase chain 4L</fullName>
    </recommendedName>
    <alternativeName>
        <fullName evidence="9">NADH dehydrogenase subunit 4L</fullName>
    </alternativeName>
</protein>
<proteinExistence type="inferred from homology"/>
<evidence type="ECO:0000256" key="3">
    <source>
        <dbReference type="ARBA" id="ARBA00016612"/>
    </source>
</evidence>
<evidence type="ECO:0000256" key="9">
    <source>
        <dbReference type="ARBA" id="ARBA00031586"/>
    </source>
</evidence>
<reference evidence="12" key="1">
    <citation type="journal article" date="2018" name="J. ISSAAS">
        <title>The contribution of mitochondrial metagenomics to large-scale data mining and phylogenetic analysis of Coleoptera.</title>
        <authorList>
            <person name="Miller K."/>
            <person name="Linard B."/>
            <person name="Motyka M."/>
            <person name="Bocek M."/>
            <person name="Vogler A.P."/>
        </authorList>
    </citation>
    <scope>NUCLEOTIDE SEQUENCE</scope>
</reference>
<evidence type="ECO:0000256" key="11">
    <source>
        <dbReference type="SAM" id="Phobius"/>
    </source>
</evidence>
<organism evidence="12">
    <name type="scientific">Coleoptera sp. 30 KM-2017</name>
    <dbReference type="NCBI Taxonomy" id="2219335"/>
    <lineage>
        <taxon>Eukaryota</taxon>
        <taxon>Metazoa</taxon>
        <taxon>Ecdysozoa</taxon>
        <taxon>Arthropoda</taxon>
        <taxon>Hexapoda</taxon>
        <taxon>Insecta</taxon>
        <taxon>Pterygota</taxon>
        <taxon>Neoptera</taxon>
        <taxon>Endopterygota</taxon>
        <taxon>Coleoptera</taxon>
    </lineage>
</organism>
<comment type="similarity">
    <text evidence="2">Belongs to the complex I subunit 4L family.</text>
</comment>
<keyword evidence="6 11" id="KW-1133">Transmembrane helix</keyword>
<keyword evidence="7" id="KW-0520">NAD</keyword>
<dbReference type="Pfam" id="PF00420">
    <property type="entry name" value="Oxidored_q2"/>
    <property type="match status" value="1"/>
</dbReference>
<evidence type="ECO:0000256" key="2">
    <source>
        <dbReference type="ARBA" id="ARBA00010519"/>
    </source>
</evidence>
<keyword evidence="5" id="KW-1278">Translocase</keyword>
<name>A0A346RKD1_9COLE</name>
<keyword evidence="12" id="KW-0496">Mitochondrion</keyword>
<accession>A0A346RKD1</accession>
<keyword evidence="4 11" id="KW-0812">Transmembrane</keyword>